<dbReference type="InParanoid" id="A0A7F5RLT8"/>
<dbReference type="AlphaFoldDB" id="A0A7F5RLT8"/>
<feature type="coiled-coil region" evidence="1">
    <location>
        <begin position="62"/>
        <end position="132"/>
    </location>
</feature>
<dbReference type="Gene3D" id="1.10.287.1490">
    <property type="match status" value="1"/>
</dbReference>
<proteinExistence type="predicted"/>
<feature type="coiled-coil region" evidence="1">
    <location>
        <begin position="156"/>
        <end position="246"/>
    </location>
</feature>
<dbReference type="OrthoDB" id="2286360at2759"/>
<evidence type="ECO:0000313" key="2">
    <source>
        <dbReference type="Proteomes" id="UP000192223"/>
    </source>
</evidence>
<reference evidence="3" key="1">
    <citation type="submission" date="2025-08" db="UniProtKB">
        <authorList>
            <consortium name="RefSeq"/>
        </authorList>
    </citation>
    <scope>IDENTIFICATION</scope>
    <source>
        <tissue evidence="3">Entire body</tissue>
    </source>
</reference>
<feature type="coiled-coil region" evidence="1">
    <location>
        <begin position="885"/>
        <end position="985"/>
    </location>
</feature>
<evidence type="ECO:0000256" key="1">
    <source>
        <dbReference type="SAM" id="Coils"/>
    </source>
</evidence>
<dbReference type="KEGG" id="apln:108733127"/>
<accession>A0A7F5RLT8</accession>
<gene>
    <name evidence="3" type="primary">LOC108733127</name>
</gene>
<feature type="coiled-coil region" evidence="1">
    <location>
        <begin position="293"/>
        <end position="625"/>
    </location>
</feature>
<feature type="coiled-coil region" evidence="1">
    <location>
        <begin position="1042"/>
        <end position="1076"/>
    </location>
</feature>
<dbReference type="Proteomes" id="UP000192223">
    <property type="component" value="Unplaced"/>
</dbReference>
<dbReference type="RefSeq" id="XP_025836901.1">
    <property type="nucleotide sequence ID" value="XM_025981116.1"/>
</dbReference>
<dbReference type="SUPFAM" id="SSF57997">
    <property type="entry name" value="Tropomyosin"/>
    <property type="match status" value="1"/>
</dbReference>
<organism evidence="2 3">
    <name type="scientific">Agrilus planipennis</name>
    <name type="common">Emerald ash borer</name>
    <name type="synonym">Agrilus marcopoli</name>
    <dbReference type="NCBI Taxonomy" id="224129"/>
    <lineage>
        <taxon>Eukaryota</taxon>
        <taxon>Metazoa</taxon>
        <taxon>Ecdysozoa</taxon>
        <taxon>Arthropoda</taxon>
        <taxon>Hexapoda</taxon>
        <taxon>Insecta</taxon>
        <taxon>Pterygota</taxon>
        <taxon>Neoptera</taxon>
        <taxon>Endopterygota</taxon>
        <taxon>Coleoptera</taxon>
        <taxon>Polyphaga</taxon>
        <taxon>Elateriformia</taxon>
        <taxon>Buprestoidea</taxon>
        <taxon>Buprestidae</taxon>
        <taxon>Agrilinae</taxon>
        <taxon>Agrilus</taxon>
    </lineage>
</organism>
<keyword evidence="1" id="KW-0175">Coiled coil</keyword>
<sequence length="1213" mass="142227">MDNLETCSNNSDLDSSSCSSLSAVSGFEDELLEIRSLIAASPRLKPKSPNTSTQADNNYADFYQYENKIRNLTAELENTNKLNDKLKKEILELHRRYELDNHNKFEKLLSANKELQLQLNLANGHIKNLEKSDKKNSESESVTSLEKSKYELSLQVNGLQKELKHWKNLAIEFEEDNRKLKVHVEEDKCTLETKSNAVDALKKVISELHLQLQNLIQSNIKTNNDLAIKENEIEALNNSKKWYKNQLHLCREEKNKLFEEKVKLNSEIVLISNDLNSTKDDFNNYKNKTHELILTASKEKTKLENKLQRFSNQNDQKTIIGDCLEQNFESTLHHYQDIIKDLKLEVESVKEEISAQQLHFESVKKQNSDLISLNTVIQKKLSEKQYENENMQLEIKNLETNRDSLKKQLNKKEQLLIELTTENAQLQTTLKTLSDEKQEVETVVAFIRENFDKLLTKFNYLKSELREKEQTISKMQSENHKMFMNNNWHVFELEKLQVDNRKINNLEETIDKVKLKEEILMQENNRLTKQVAELQKRIEKVNTEKVNLLSKLSSIEEANKRLTDECKKEQNMYLAKTNLLNSEIENLNNEVGNLETLIANFKSERDELEKEKETLFKATVELRKTVERMAAEREFFENNNEISLKDKNYDPKGITKVELFKKVAEGNPSITKNDNFNTLMLKLTILIKYVMSNNNSWEPQDFIAKDLLQSNELLRGLLESISAIQKLKSNLLAKNIRYEKFIMLIIEKLQSGSQEADEKYKILLERQSSLESKLLSMTNLCKELTQNVKIKSLDDNDCNKSVTKEKDVQTIEKLNILLQAKQLELKEKQKKYESNYRTLIRKLKEHMRGRRNSEKHCTYLEELYNNVFDELNTFKLKYSTSEQELQSIKYDCENHKATNEKLKAKLIEMQTRQVNGCEKCTELKKMLEEKQSSLQLISKIVQEKENQLGMYKTLELEYEKLSQWKEKLENQLKDDKRNNEKLTIELSDRNRLVAFLEESLASLRNLFTEVTEKLVKEQEDHIQTRKERDGVIEELNCQREENEIITDKINNLSCKLNQTEGELSNLRTQRQNDECNWNKKESEMQNLINLLRNEGIFLKNDLQVIKNENSLNKKFCSELKMALDATVRQNKMLKEQMSKHFRQNSGKTSLSDLLSNFPSPNKWNETYINELLKRNNSPLPNPFPELNSSLASLKEEVIGLRKQIFEKNGFQKH</sequence>
<name>A0A7F5RLT8_AGRPL</name>
<protein>
    <submittedName>
        <fullName evidence="3">Uncharacterized protein PFB0145c-like</fullName>
    </submittedName>
</protein>
<evidence type="ECO:0000313" key="3">
    <source>
        <dbReference type="RefSeq" id="XP_025836901.1"/>
    </source>
</evidence>
<keyword evidence="2" id="KW-1185">Reference proteome</keyword>
<dbReference type="GeneID" id="108733127"/>